<sequence>MIFNGNTMTNILEKDFYEYCSRVIYNGPPRTLYEYYRYIIRNEDDLIDAIKFCDSDYIATKIINPSEKVMMELIKKNILTFHISKIQPKR</sequence>
<name>A0A1V0S8F3_9VIRU</name>
<protein>
    <submittedName>
        <fullName evidence="1">Uncharacterized protein</fullName>
    </submittedName>
</protein>
<accession>A0A1V0S8F3</accession>
<gene>
    <name evidence="1" type="ORF">Catovirus_1_35</name>
</gene>
<dbReference type="EMBL" id="KY684083">
    <property type="protein sequence ID" value="ARF07985.1"/>
    <property type="molecule type" value="Genomic_DNA"/>
</dbReference>
<evidence type="ECO:0000313" key="1">
    <source>
        <dbReference type="EMBL" id="ARF07985.1"/>
    </source>
</evidence>
<proteinExistence type="predicted"/>
<organism evidence="1">
    <name type="scientific">Catovirus CTV1</name>
    <dbReference type="NCBI Taxonomy" id="1977631"/>
    <lineage>
        <taxon>Viruses</taxon>
        <taxon>Varidnaviria</taxon>
        <taxon>Bamfordvirae</taxon>
        <taxon>Nucleocytoviricota</taxon>
        <taxon>Megaviricetes</taxon>
        <taxon>Imitervirales</taxon>
        <taxon>Mimiviridae</taxon>
        <taxon>Klosneuvirinae</taxon>
        <taxon>Catovirus</taxon>
    </lineage>
</organism>
<reference evidence="1" key="1">
    <citation type="journal article" date="2017" name="Science">
        <title>Giant viruses with an expanded complement of translation system components.</title>
        <authorList>
            <person name="Schulz F."/>
            <person name="Yutin N."/>
            <person name="Ivanova N.N."/>
            <person name="Ortega D.R."/>
            <person name="Lee T.K."/>
            <person name="Vierheilig J."/>
            <person name="Daims H."/>
            <person name="Horn M."/>
            <person name="Wagner M."/>
            <person name="Jensen G.J."/>
            <person name="Kyrpides N.C."/>
            <person name="Koonin E.V."/>
            <person name="Woyke T."/>
        </authorList>
    </citation>
    <scope>NUCLEOTIDE SEQUENCE</scope>
    <source>
        <strain evidence="1">CTV1</strain>
    </source>
</reference>